<keyword evidence="1 2" id="KW-0732">Signal</keyword>
<dbReference type="PANTHER" id="PTHR45966:SF1">
    <property type="entry name" value="GDSL ESTERASE_LIPASE 1-RELATED"/>
    <property type="match status" value="1"/>
</dbReference>
<name>A0A6J5WWF7_PRUAR</name>
<accession>A0A6J5WWF7</accession>
<sequence>MATSKLQIYILAFCTSLLIASSSSHGHSRHHKKHEAMFIFGDSVFDVGNNNYMNSTTSFQANFLPYGETFFSYPTGRFSDGLLIPDFIAWLNNYTYGVTFASAGAGSLAETHQGYGIYKKGGKKFGVAGVVSLGCLPGTRAYNPENTDACVKQITETAKLHSRQLAKALLKLKRQRHEFKYSNPNFYAYINERIEHPSKFGLKEGKVACCGSGQYRGIDSCGGKKGVTEYELCDNVLTLAIQLKGFTSKCPSYGGVILAMSQGLTLISKSYTTSVSK</sequence>
<dbReference type="AlphaFoldDB" id="A0A6J5WWF7"/>
<reference evidence="4" key="1">
    <citation type="journal article" date="2020" name="Genome Biol.">
        <title>Gamete binning: chromosome-level and haplotype-resolved genome assembly enabled by high-throughput single-cell sequencing of gamete genomes.</title>
        <authorList>
            <person name="Campoy J.A."/>
            <person name="Sun H."/>
            <person name="Goel M."/>
            <person name="Jiao W.-B."/>
            <person name="Folz-Donahue K."/>
            <person name="Wang N."/>
            <person name="Rubio M."/>
            <person name="Liu C."/>
            <person name="Kukat C."/>
            <person name="Ruiz D."/>
            <person name="Huettel B."/>
            <person name="Schneeberger K."/>
        </authorList>
    </citation>
    <scope>NUCLEOTIDE SEQUENCE [LARGE SCALE GENOMIC DNA]</scope>
    <source>
        <strain evidence="4">cv. Rojo Pasion</strain>
    </source>
</reference>
<feature type="chain" id="PRO_5026937065" evidence="2">
    <location>
        <begin position="27"/>
        <end position="277"/>
    </location>
</feature>
<evidence type="ECO:0000256" key="2">
    <source>
        <dbReference type="SAM" id="SignalP"/>
    </source>
</evidence>
<feature type="signal peptide" evidence="2">
    <location>
        <begin position="1"/>
        <end position="26"/>
    </location>
</feature>
<dbReference type="InterPro" id="IPR044552">
    <property type="entry name" value="GLIP1-5/GLL25"/>
</dbReference>
<dbReference type="InterPro" id="IPR036514">
    <property type="entry name" value="SGNH_hydro_sf"/>
</dbReference>
<organism evidence="3 4">
    <name type="scientific">Prunus armeniaca</name>
    <name type="common">Apricot</name>
    <name type="synonym">Armeniaca vulgaris</name>
    <dbReference type="NCBI Taxonomy" id="36596"/>
    <lineage>
        <taxon>Eukaryota</taxon>
        <taxon>Viridiplantae</taxon>
        <taxon>Streptophyta</taxon>
        <taxon>Embryophyta</taxon>
        <taxon>Tracheophyta</taxon>
        <taxon>Spermatophyta</taxon>
        <taxon>Magnoliopsida</taxon>
        <taxon>eudicotyledons</taxon>
        <taxon>Gunneridae</taxon>
        <taxon>Pentapetalae</taxon>
        <taxon>rosids</taxon>
        <taxon>fabids</taxon>
        <taxon>Rosales</taxon>
        <taxon>Rosaceae</taxon>
        <taxon>Amygdaloideae</taxon>
        <taxon>Amygdaleae</taxon>
        <taxon>Prunus</taxon>
    </lineage>
</organism>
<dbReference type="EMBL" id="CAEKKB010000003">
    <property type="protein sequence ID" value="CAB4302698.1"/>
    <property type="molecule type" value="Genomic_DNA"/>
</dbReference>
<evidence type="ECO:0000313" key="4">
    <source>
        <dbReference type="Proteomes" id="UP000507245"/>
    </source>
</evidence>
<protein>
    <submittedName>
        <fullName evidence="3">Uncharacterized protein</fullName>
    </submittedName>
</protein>
<dbReference type="GO" id="GO:0016298">
    <property type="term" value="F:lipase activity"/>
    <property type="evidence" value="ECO:0007669"/>
    <property type="project" value="TreeGrafter"/>
</dbReference>
<evidence type="ECO:0000256" key="1">
    <source>
        <dbReference type="ARBA" id="ARBA00022729"/>
    </source>
</evidence>
<keyword evidence="4" id="KW-1185">Reference proteome</keyword>
<gene>
    <name evidence="3" type="ORF">ORAREDHAP_LOCUS18568</name>
</gene>
<dbReference type="PANTHER" id="PTHR45966">
    <property type="entry name" value="GDSL-LIKE LIPASE/ACYLHYDROLASE"/>
    <property type="match status" value="1"/>
</dbReference>
<dbReference type="Proteomes" id="UP000507245">
    <property type="component" value="Unassembled WGS sequence"/>
</dbReference>
<proteinExistence type="predicted"/>
<dbReference type="OrthoDB" id="1600564at2759"/>
<evidence type="ECO:0000313" key="3">
    <source>
        <dbReference type="EMBL" id="CAB4302698.1"/>
    </source>
</evidence>
<dbReference type="Gene3D" id="3.40.50.1110">
    <property type="entry name" value="SGNH hydrolase"/>
    <property type="match status" value="2"/>
</dbReference>